<reference evidence="3" key="1">
    <citation type="submission" date="2021-02" db="EMBL/GenBank/DDBJ databases">
        <authorList>
            <person name="Nowell W R."/>
        </authorList>
    </citation>
    <scope>NUCLEOTIDE SEQUENCE</scope>
</reference>
<dbReference type="EMBL" id="CAJNOK010039773">
    <property type="protein sequence ID" value="CAF1547040.1"/>
    <property type="molecule type" value="Genomic_DNA"/>
</dbReference>
<dbReference type="EMBL" id="CAJOBA010062188">
    <property type="protein sequence ID" value="CAF4336266.1"/>
    <property type="molecule type" value="Genomic_DNA"/>
</dbReference>
<dbReference type="AlphaFoldDB" id="A0A815EJD7"/>
<feature type="transmembrane region" description="Helical" evidence="1">
    <location>
        <begin position="311"/>
        <end position="336"/>
    </location>
</feature>
<evidence type="ECO:0000313" key="3">
    <source>
        <dbReference type="EMBL" id="CAF1307384.1"/>
    </source>
</evidence>
<name>A0A815EJD7_9BILA</name>
<keyword evidence="2" id="KW-0732">Signal</keyword>
<dbReference type="Proteomes" id="UP000681722">
    <property type="component" value="Unassembled WGS sequence"/>
</dbReference>
<keyword evidence="1" id="KW-0812">Transmembrane</keyword>
<dbReference type="Proteomes" id="UP000677228">
    <property type="component" value="Unassembled WGS sequence"/>
</dbReference>
<dbReference type="Proteomes" id="UP000682733">
    <property type="component" value="Unassembled WGS sequence"/>
</dbReference>
<dbReference type="Proteomes" id="UP000663829">
    <property type="component" value="Unassembled WGS sequence"/>
</dbReference>
<keyword evidence="7" id="KW-1185">Reference proteome</keyword>
<protein>
    <submittedName>
        <fullName evidence="3">Uncharacterized protein</fullName>
    </submittedName>
</protein>
<feature type="signal peptide" evidence="2">
    <location>
        <begin position="1"/>
        <end position="16"/>
    </location>
</feature>
<dbReference type="EMBL" id="CAJNOQ010012760">
    <property type="protein sequence ID" value="CAF1307384.1"/>
    <property type="molecule type" value="Genomic_DNA"/>
</dbReference>
<sequence length="361" mass="40948">MHQLLLILLLTKLSNGQYINNDDSSSISLPPAPKIPIDVTNVGLLSQSESLTKRGEFPSDAIPIGCYCMEKECSSTVKPIRGSPIIGTASSNGKYFSSSTKVQAKQGEVLFLLMLNASVQFSNTFPTRTRYWQILKSTETVVGADETYHVDYEYTRGIELTKTNDLGLRLGVHVPVGLFPDLEAKLSMSFQENINIIEKETVPQQCDFPAKNVSQRIGIYQLHETYAIHSDQVILNYIIEQNKRSVEHCTWFFDLLAKKCTCTYRVLDSLEYLTEKLLPVSGDDLNPTVAELMRPSESIQEKIPIVRNKYWGLKIFMIIFLSLLTLVLIVVSALFGRRLFRRIRYRTSGEDAREFVEQENN</sequence>
<evidence type="ECO:0000313" key="4">
    <source>
        <dbReference type="EMBL" id="CAF1547040.1"/>
    </source>
</evidence>
<comment type="caution">
    <text evidence="3">The sequence shown here is derived from an EMBL/GenBank/DDBJ whole genome shotgun (WGS) entry which is preliminary data.</text>
</comment>
<proteinExistence type="predicted"/>
<evidence type="ECO:0000256" key="2">
    <source>
        <dbReference type="SAM" id="SignalP"/>
    </source>
</evidence>
<keyword evidence="1" id="KW-1133">Transmembrane helix</keyword>
<evidence type="ECO:0000256" key="1">
    <source>
        <dbReference type="SAM" id="Phobius"/>
    </source>
</evidence>
<dbReference type="EMBL" id="CAJOBC010040547">
    <property type="protein sequence ID" value="CAF4141767.1"/>
    <property type="molecule type" value="Genomic_DNA"/>
</dbReference>
<gene>
    <name evidence="3" type="ORF">GPM918_LOCUS28825</name>
    <name evidence="4" type="ORF">OVA965_LOCUS39078</name>
    <name evidence="5" type="ORF">SRO942_LOCUS29352</name>
    <name evidence="6" type="ORF">TMI583_LOCUS40336</name>
</gene>
<organism evidence="3 7">
    <name type="scientific">Didymodactylos carnosus</name>
    <dbReference type="NCBI Taxonomy" id="1234261"/>
    <lineage>
        <taxon>Eukaryota</taxon>
        <taxon>Metazoa</taxon>
        <taxon>Spiralia</taxon>
        <taxon>Gnathifera</taxon>
        <taxon>Rotifera</taxon>
        <taxon>Eurotatoria</taxon>
        <taxon>Bdelloidea</taxon>
        <taxon>Philodinida</taxon>
        <taxon>Philodinidae</taxon>
        <taxon>Didymodactylos</taxon>
    </lineage>
</organism>
<evidence type="ECO:0000313" key="5">
    <source>
        <dbReference type="EMBL" id="CAF4141767.1"/>
    </source>
</evidence>
<accession>A0A815EJD7</accession>
<evidence type="ECO:0000313" key="7">
    <source>
        <dbReference type="Proteomes" id="UP000663829"/>
    </source>
</evidence>
<feature type="chain" id="PRO_5035604874" evidence="2">
    <location>
        <begin position="17"/>
        <end position="361"/>
    </location>
</feature>
<evidence type="ECO:0000313" key="6">
    <source>
        <dbReference type="EMBL" id="CAF4336266.1"/>
    </source>
</evidence>
<keyword evidence="1" id="KW-0472">Membrane</keyword>